<evidence type="ECO:0008006" key="5">
    <source>
        <dbReference type="Google" id="ProtNLM"/>
    </source>
</evidence>
<dbReference type="AlphaFoldDB" id="A0AA38KW68"/>
<proteinExistence type="predicted"/>
<dbReference type="PANTHER" id="PTHR33237:SF21">
    <property type="entry name" value="TRANSMEMBRANE PROTEIN"/>
    <property type="match status" value="1"/>
</dbReference>
<dbReference type="PANTHER" id="PTHR33237">
    <property type="entry name" value="F2P16.13 PROTEIN-RELATED"/>
    <property type="match status" value="1"/>
</dbReference>
<evidence type="ECO:0000256" key="2">
    <source>
        <dbReference type="SAM" id="Phobius"/>
    </source>
</evidence>
<dbReference type="Proteomes" id="UP000824469">
    <property type="component" value="Unassembled WGS sequence"/>
</dbReference>
<organism evidence="3 4">
    <name type="scientific">Taxus chinensis</name>
    <name type="common">Chinese yew</name>
    <name type="synonym">Taxus wallichiana var. chinensis</name>
    <dbReference type="NCBI Taxonomy" id="29808"/>
    <lineage>
        <taxon>Eukaryota</taxon>
        <taxon>Viridiplantae</taxon>
        <taxon>Streptophyta</taxon>
        <taxon>Embryophyta</taxon>
        <taxon>Tracheophyta</taxon>
        <taxon>Spermatophyta</taxon>
        <taxon>Pinopsida</taxon>
        <taxon>Pinidae</taxon>
        <taxon>Conifers II</taxon>
        <taxon>Cupressales</taxon>
        <taxon>Taxaceae</taxon>
        <taxon>Taxus</taxon>
    </lineage>
</organism>
<accession>A0AA38KW68</accession>
<keyword evidence="2" id="KW-1133">Transmembrane helix</keyword>
<dbReference type="OMA" id="FLWQRTI"/>
<gene>
    <name evidence="3" type="ORF">KI387_010829</name>
</gene>
<feature type="transmembrane region" description="Helical" evidence="2">
    <location>
        <begin position="20"/>
        <end position="41"/>
    </location>
</feature>
<evidence type="ECO:0000256" key="1">
    <source>
        <dbReference type="SAM" id="MobiDB-lite"/>
    </source>
</evidence>
<evidence type="ECO:0000313" key="3">
    <source>
        <dbReference type="EMBL" id="KAH9306425.1"/>
    </source>
</evidence>
<keyword evidence="4" id="KW-1185">Reference proteome</keyword>
<dbReference type="EMBL" id="JAHRHJ020000008">
    <property type="protein sequence ID" value="KAH9306425.1"/>
    <property type="molecule type" value="Genomic_DNA"/>
</dbReference>
<protein>
    <recommendedName>
        <fullName evidence="5">Transmembrane protein</fullName>
    </recommendedName>
</protein>
<feature type="region of interest" description="Disordered" evidence="1">
    <location>
        <begin position="46"/>
        <end position="74"/>
    </location>
</feature>
<comment type="caution">
    <text evidence="3">The sequence shown here is derived from an EMBL/GenBank/DDBJ whole genome shotgun (WGS) entry which is preliminary data.</text>
</comment>
<name>A0AA38KW68_TAXCH</name>
<dbReference type="PROSITE" id="PS51257">
    <property type="entry name" value="PROKAR_LIPOPROTEIN"/>
    <property type="match status" value="1"/>
</dbReference>
<reference evidence="3 4" key="1">
    <citation type="journal article" date="2021" name="Nat. Plants">
        <title>The Taxus genome provides insights into paclitaxel biosynthesis.</title>
        <authorList>
            <person name="Xiong X."/>
            <person name="Gou J."/>
            <person name="Liao Q."/>
            <person name="Li Y."/>
            <person name="Zhou Q."/>
            <person name="Bi G."/>
            <person name="Li C."/>
            <person name="Du R."/>
            <person name="Wang X."/>
            <person name="Sun T."/>
            <person name="Guo L."/>
            <person name="Liang H."/>
            <person name="Lu P."/>
            <person name="Wu Y."/>
            <person name="Zhang Z."/>
            <person name="Ro D.K."/>
            <person name="Shang Y."/>
            <person name="Huang S."/>
            <person name="Yan J."/>
        </authorList>
    </citation>
    <scope>NUCLEOTIDE SEQUENCE [LARGE SCALE GENOMIC DNA]</scope>
    <source>
        <strain evidence="3">Ta-2019</strain>
    </source>
</reference>
<evidence type="ECO:0000313" key="4">
    <source>
        <dbReference type="Proteomes" id="UP000824469"/>
    </source>
</evidence>
<keyword evidence="2" id="KW-0812">Transmembrane</keyword>
<keyword evidence="2" id="KW-0472">Membrane</keyword>
<sequence>MARWVGMAVLGGGSAAGNFLAVVACVLAVATVAVALCATHFRREDKSRKTSNRSSSSGSGSGGSMDLNSFGDFKLPPKSPGRAILDTLSSKTLFVGRKWRRGEEEELKAYDRAAMEEGDFLWQRSILMGERCQPPDFSGMIIYDHMGNRLPEFPPKSPRRNLLQVDAQHE</sequence>